<dbReference type="InterPro" id="IPR036291">
    <property type="entry name" value="NAD(P)-bd_dom_sf"/>
</dbReference>
<name>A0A239N5U6_9PSED</name>
<dbReference type="EMBL" id="FNEC01000072">
    <property type="protein sequence ID" value="SDL12128.1"/>
    <property type="molecule type" value="Genomic_DNA"/>
</dbReference>
<evidence type="ECO:0000313" key="5">
    <source>
        <dbReference type="Proteomes" id="UP000199693"/>
    </source>
</evidence>
<evidence type="ECO:0000313" key="2">
    <source>
        <dbReference type="EMBL" id="SDL12128.1"/>
    </source>
</evidence>
<keyword evidence="4" id="KW-1185">Reference proteome</keyword>
<evidence type="ECO:0000313" key="3">
    <source>
        <dbReference type="EMBL" id="SNT50275.1"/>
    </source>
</evidence>
<dbReference type="SUPFAM" id="SSF51735">
    <property type="entry name" value="NAD(P)-binding Rossmann-fold domains"/>
    <property type="match status" value="1"/>
</dbReference>
<dbReference type="EMBL" id="FZPC01000038">
    <property type="protein sequence ID" value="SNT50275.1"/>
    <property type="molecule type" value="Genomic_DNA"/>
</dbReference>
<gene>
    <name evidence="2" type="ORF">SAMN05216189_107215</name>
    <name evidence="3" type="ORF">SAMN06295949_1388</name>
</gene>
<dbReference type="Proteomes" id="UP000199693">
    <property type="component" value="Unassembled WGS sequence"/>
</dbReference>
<evidence type="ECO:0000256" key="1">
    <source>
        <dbReference type="ARBA" id="ARBA00006484"/>
    </source>
</evidence>
<proteinExistence type="inferred from homology"/>
<reference evidence="3 4" key="2">
    <citation type="submission" date="2017-06" db="EMBL/GenBank/DDBJ databases">
        <authorList>
            <person name="Varghese N."/>
            <person name="Submissions S."/>
        </authorList>
    </citation>
    <scope>NUCLEOTIDE SEQUENCE [LARGE SCALE GENOMIC DNA]</scope>
    <source>
        <strain evidence="3 4">RLD-1</strain>
    </source>
</reference>
<dbReference type="PANTHER" id="PTHR42760">
    <property type="entry name" value="SHORT-CHAIN DEHYDROGENASES/REDUCTASES FAMILY MEMBER"/>
    <property type="match status" value="1"/>
</dbReference>
<dbReference type="Gene3D" id="3.40.50.720">
    <property type="entry name" value="NAD(P)-binding Rossmann-like Domain"/>
    <property type="match status" value="1"/>
</dbReference>
<dbReference type="PRINTS" id="PR00081">
    <property type="entry name" value="GDHRDH"/>
</dbReference>
<accession>A0A239N5U6</accession>
<sequence length="131" mass="13498">MRSVFVATQAAARHMGEGGRIIAIGSTNAERMPFAGGGVYAMSKAAVTGLTRGFARDLGPRGITVNNVQPGPVDTDMNPDSGDFAESLKGLMALDRYGRAEEIASFVAYLAGPEAAYITGANLLIDGGFAA</sequence>
<dbReference type="CDD" id="cd05233">
    <property type="entry name" value="SDR_c"/>
    <property type="match status" value="1"/>
</dbReference>
<evidence type="ECO:0000313" key="4">
    <source>
        <dbReference type="Proteomes" id="UP000198309"/>
    </source>
</evidence>
<dbReference type="GO" id="GO:0016616">
    <property type="term" value="F:oxidoreductase activity, acting on the CH-OH group of donors, NAD or NADP as acceptor"/>
    <property type="evidence" value="ECO:0007669"/>
    <property type="project" value="TreeGrafter"/>
</dbReference>
<comment type="similarity">
    <text evidence="1">Belongs to the short-chain dehydrogenases/reductases (SDR) family.</text>
</comment>
<dbReference type="Pfam" id="PF13561">
    <property type="entry name" value="adh_short_C2"/>
    <property type="match status" value="1"/>
</dbReference>
<dbReference type="InterPro" id="IPR002347">
    <property type="entry name" value="SDR_fam"/>
</dbReference>
<dbReference type="AlphaFoldDB" id="A0A239N5U6"/>
<dbReference type="Proteomes" id="UP000198309">
    <property type="component" value="Unassembled WGS sequence"/>
</dbReference>
<organism evidence="2 5">
    <name type="scientific">Pseudomonas delhiensis</name>
    <dbReference type="NCBI Taxonomy" id="366289"/>
    <lineage>
        <taxon>Bacteria</taxon>
        <taxon>Pseudomonadati</taxon>
        <taxon>Pseudomonadota</taxon>
        <taxon>Gammaproteobacteria</taxon>
        <taxon>Pseudomonadales</taxon>
        <taxon>Pseudomonadaceae</taxon>
        <taxon>Pseudomonas</taxon>
    </lineage>
</organism>
<dbReference type="PANTHER" id="PTHR42760:SF50">
    <property type="entry name" value="SHORT-CHAIN DEHYDROGENASE-RELATED"/>
    <property type="match status" value="1"/>
</dbReference>
<protein>
    <submittedName>
        <fullName evidence="2">3-oxoacyl-[acyl-carrier protein] reductase</fullName>
    </submittedName>
    <submittedName>
        <fullName evidence="3">Enoyl-(Acyl carrier protein) reductase</fullName>
    </submittedName>
</protein>
<reference evidence="2 5" key="1">
    <citation type="submission" date="2016-10" db="EMBL/GenBank/DDBJ databases">
        <authorList>
            <person name="de Groot N.N."/>
        </authorList>
    </citation>
    <scope>NUCLEOTIDE SEQUENCE [LARGE SCALE GENOMIC DNA]</scope>
    <source>
        <strain evidence="2 5">CCM 7361</strain>
    </source>
</reference>